<dbReference type="EMBL" id="JABBYB010000012">
    <property type="protein sequence ID" value="NMP04530.1"/>
    <property type="molecule type" value="Genomic_DNA"/>
</dbReference>
<dbReference type="Pfam" id="PF00326">
    <property type="entry name" value="Peptidase_S9"/>
    <property type="match status" value="1"/>
</dbReference>
<dbReference type="PANTHER" id="PTHR42776">
    <property type="entry name" value="SERINE PEPTIDASE S9 FAMILY MEMBER"/>
    <property type="match status" value="1"/>
</dbReference>
<sequence>MLKITLLFFLLTASVVHAKDKPWESYAKLPMVEQPQISPNGEMIATLYNTAEGPTISLAKFPSIEFNILASLKKDKDRVDFIRWSGNKYIIVSASYPEYVNGQYMRVSRLYSINVETNESKMLTTRRFSEYRWYRYQSFRLVSSLKNEPDFALVSTFDEKDKAYSVFKVELGDSSFDKIQRNKENIGSWYADPKGVLRLGIAIDKKDDKFIASIWYRAKKDEALKMIHTHILGEDSTFSIQGLNEDGTKAYVLSDRVLHRQALWSYDIESGEFEELVYSNDKYDINNAIVNSEGDFIGVGYYDDFYKSHYFSEVDGKQELMVTNLFGDKQASIVSRSKDRTRILVNVISDSVSPTYYYFDLNTKKGGAWLSKFPYLARNKFVPVQNYSFKASDGAEISGYFTKPEGIKTPPLIVMPHGGPHSRDYKYFNRELQYLVSLGYAVLQVNFRGSEGFGSAFETDGYYQWGKRMQQDVYDAMDWATRTGLTSKNNACIYGASYGGYVALTAAWQEPDRFKCIISISGISDLKGLVEDEERQDAYLGNIVDMTDSKAVDALSEVSAINMINRIKAPLLLIHGTKDTRVDYRQSKYFYDKAKRNLDIKYVEIDDGTHFFDDPESLKVQYKEVTEFLKKHL</sequence>
<reference evidence="4 7" key="2">
    <citation type="submission" date="2024-03" db="EMBL/GenBank/DDBJ databases">
        <title>Community enrichment and isolation of bacterial strains for fucoidan degradation.</title>
        <authorList>
            <person name="Sichert A."/>
        </authorList>
    </citation>
    <scope>NUCLEOTIDE SEQUENCE [LARGE SCALE GENOMIC DNA]</scope>
    <source>
        <strain evidence="4 7">AS26</strain>
    </source>
</reference>
<dbReference type="Proteomes" id="UP001457661">
    <property type="component" value="Unassembled WGS sequence"/>
</dbReference>
<comment type="caution">
    <text evidence="5">The sequence shown here is derived from an EMBL/GenBank/DDBJ whole genome shotgun (WGS) entry which is preliminary data.</text>
</comment>
<keyword evidence="1 4" id="KW-0378">Hydrolase</keyword>
<keyword evidence="7" id="KW-1185">Reference proteome</keyword>
<evidence type="ECO:0000313" key="5">
    <source>
        <dbReference type="EMBL" id="NMP04530.1"/>
    </source>
</evidence>
<accession>A0AAP6Y5T0</accession>
<dbReference type="EMBL" id="JBBMQX010000009">
    <property type="protein sequence ID" value="MEM5533286.1"/>
    <property type="molecule type" value="Genomic_DNA"/>
</dbReference>
<dbReference type="GO" id="GO:0006508">
    <property type="term" value="P:proteolysis"/>
    <property type="evidence" value="ECO:0007669"/>
    <property type="project" value="InterPro"/>
</dbReference>
<proteinExistence type="predicted"/>
<evidence type="ECO:0000313" key="7">
    <source>
        <dbReference type="Proteomes" id="UP001457661"/>
    </source>
</evidence>
<keyword evidence="2" id="KW-0732">Signal</keyword>
<name>A0AAP6Y5T0_9GAMM</name>
<organism evidence="5 6">
    <name type="scientific">Pseudoalteromonas arctica</name>
    <dbReference type="NCBI Taxonomy" id="394751"/>
    <lineage>
        <taxon>Bacteria</taxon>
        <taxon>Pseudomonadati</taxon>
        <taxon>Pseudomonadota</taxon>
        <taxon>Gammaproteobacteria</taxon>
        <taxon>Alteromonadales</taxon>
        <taxon>Pseudoalteromonadaceae</taxon>
        <taxon>Pseudoalteromonas</taxon>
    </lineage>
</organism>
<protein>
    <submittedName>
        <fullName evidence="4">Alpha/beta fold hydrolase</fullName>
    </submittedName>
    <submittedName>
        <fullName evidence="5">S9 family peptidase</fullName>
    </submittedName>
</protein>
<dbReference type="GO" id="GO:0004252">
    <property type="term" value="F:serine-type endopeptidase activity"/>
    <property type="evidence" value="ECO:0007669"/>
    <property type="project" value="TreeGrafter"/>
</dbReference>
<dbReference type="RefSeq" id="WP_165722081.1">
    <property type="nucleotide sequence ID" value="NZ_JABBYB010000012.1"/>
</dbReference>
<feature type="chain" id="PRO_5042931904" evidence="2">
    <location>
        <begin position="19"/>
        <end position="633"/>
    </location>
</feature>
<dbReference type="InterPro" id="IPR001375">
    <property type="entry name" value="Peptidase_S9_cat"/>
</dbReference>
<dbReference type="AlphaFoldDB" id="A0AAP6Y5T0"/>
<evidence type="ECO:0000313" key="6">
    <source>
        <dbReference type="Proteomes" id="UP000549590"/>
    </source>
</evidence>
<reference evidence="5 6" key="1">
    <citation type="submission" date="2020-04" db="EMBL/GenBank/DDBJ databases">
        <title>Genome sequencing and assembly of Pseudoalteromonas arctica.</title>
        <authorList>
            <person name="Cook G.M."/>
        </authorList>
    </citation>
    <scope>NUCLEOTIDE SEQUENCE [LARGE SCALE GENOMIC DNA]</scope>
    <source>
        <strain evidence="5 6">NEC-BIFX-2020_001</strain>
    </source>
</reference>
<evidence type="ECO:0000313" key="4">
    <source>
        <dbReference type="EMBL" id="MEM5533286.1"/>
    </source>
</evidence>
<dbReference type="SUPFAM" id="SSF82171">
    <property type="entry name" value="DPP6 N-terminal domain-like"/>
    <property type="match status" value="1"/>
</dbReference>
<feature type="domain" description="Peptidase S9 prolyl oligopeptidase catalytic" evidence="3">
    <location>
        <begin position="428"/>
        <end position="633"/>
    </location>
</feature>
<evidence type="ECO:0000256" key="1">
    <source>
        <dbReference type="ARBA" id="ARBA00022801"/>
    </source>
</evidence>
<feature type="signal peptide" evidence="2">
    <location>
        <begin position="1"/>
        <end position="18"/>
    </location>
</feature>
<dbReference type="Gene3D" id="3.40.50.1820">
    <property type="entry name" value="alpha/beta hydrolase"/>
    <property type="match status" value="1"/>
</dbReference>
<evidence type="ECO:0000259" key="3">
    <source>
        <dbReference type="Pfam" id="PF00326"/>
    </source>
</evidence>
<dbReference type="InterPro" id="IPR029058">
    <property type="entry name" value="AB_hydrolase_fold"/>
</dbReference>
<gene>
    <name evidence="5" type="ORF">HHE94_17655</name>
    <name evidence="4" type="ORF">WNY57_12685</name>
</gene>
<dbReference type="PANTHER" id="PTHR42776:SF27">
    <property type="entry name" value="DIPEPTIDYL PEPTIDASE FAMILY MEMBER 6"/>
    <property type="match status" value="1"/>
</dbReference>
<dbReference type="Proteomes" id="UP000549590">
    <property type="component" value="Unassembled WGS sequence"/>
</dbReference>
<evidence type="ECO:0000256" key="2">
    <source>
        <dbReference type="SAM" id="SignalP"/>
    </source>
</evidence>
<dbReference type="SUPFAM" id="SSF53474">
    <property type="entry name" value="alpha/beta-Hydrolases"/>
    <property type="match status" value="1"/>
</dbReference>